<proteinExistence type="predicted"/>
<gene>
    <name evidence="1" type="ORF">BD410DRAFT_537304</name>
</gene>
<dbReference type="VEuPathDB" id="FungiDB:BD410DRAFT_537304"/>
<protein>
    <submittedName>
        <fullName evidence="1">Uncharacterized protein</fullName>
    </submittedName>
</protein>
<reference evidence="1 2" key="1">
    <citation type="submission" date="2018-06" db="EMBL/GenBank/DDBJ databases">
        <title>A transcriptomic atlas of mushroom development highlights an independent origin of complex multicellularity.</title>
        <authorList>
            <consortium name="DOE Joint Genome Institute"/>
            <person name="Krizsan K."/>
            <person name="Almasi E."/>
            <person name="Merenyi Z."/>
            <person name="Sahu N."/>
            <person name="Viragh M."/>
            <person name="Koszo T."/>
            <person name="Mondo S."/>
            <person name="Kiss B."/>
            <person name="Balint B."/>
            <person name="Kues U."/>
            <person name="Barry K."/>
            <person name="Hegedus J.C."/>
            <person name="Henrissat B."/>
            <person name="Johnson J."/>
            <person name="Lipzen A."/>
            <person name="Ohm R."/>
            <person name="Nagy I."/>
            <person name="Pangilinan J."/>
            <person name="Yan J."/>
            <person name="Xiong Y."/>
            <person name="Grigoriev I.V."/>
            <person name="Hibbett D.S."/>
            <person name="Nagy L.G."/>
        </authorList>
    </citation>
    <scope>NUCLEOTIDE SEQUENCE [LARGE SCALE GENOMIC DNA]</scope>
    <source>
        <strain evidence="1 2">SZMC22713</strain>
    </source>
</reference>
<organism evidence="1 2">
    <name type="scientific">Rickenella mellea</name>
    <dbReference type="NCBI Taxonomy" id="50990"/>
    <lineage>
        <taxon>Eukaryota</taxon>
        <taxon>Fungi</taxon>
        <taxon>Dikarya</taxon>
        <taxon>Basidiomycota</taxon>
        <taxon>Agaricomycotina</taxon>
        <taxon>Agaricomycetes</taxon>
        <taxon>Hymenochaetales</taxon>
        <taxon>Rickenellaceae</taxon>
        <taxon>Rickenella</taxon>
    </lineage>
</organism>
<keyword evidence="2" id="KW-1185">Reference proteome</keyword>
<sequence length="202" mass="23041">MVRVSHLNWLPRLSFHPSLAQFPRRSAAICRDRPRIESLDILRQSPVYPFRHVGSGLIGDLGNVLCGSVHESLAGSLSGLSAFIFPLSRSSSKGSAKWAISFTNSAPYLRLLLRPHSDRDPSRYSPGYGTPYRASATNRPLHRRLTSTRHARQRIRWRSRYRERSVRKCDRCAIPQCDFRPFLSHRVTRSTVVRFELCVANG</sequence>
<name>A0A4Y7PTB4_9AGAM</name>
<dbReference type="AlphaFoldDB" id="A0A4Y7PTB4"/>
<evidence type="ECO:0000313" key="1">
    <source>
        <dbReference type="EMBL" id="TDL17799.1"/>
    </source>
</evidence>
<dbReference type="Proteomes" id="UP000294933">
    <property type="component" value="Unassembled WGS sequence"/>
</dbReference>
<evidence type="ECO:0000313" key="2">
    <source>
        <dbReference type="Proteomes" id="UP000294933"/>
    </source>
</evidence>
<accession>A0A4Y7PTB4</accession>
<dbReference type="EMBL" id="ML170216">
    <property type="protein sequence ID" value="TDL17799.1"/>
    <property type="molecule type" value="Genomic_DNA"/>
</dbReference>